<dbReference type="InterPro" id="IPR058997">
    <property type="entry name" value="YycE-like_C"/>
</dbReference>
<dbReference type="EMBL" id="CP013068">
    <property type="protein sequence ID" value="ALV30217.1"/>
    <property type="molecule type" value="Genomic_DNA"/>
</dbReference>
<reference evidence="2 3" key="1">
    <citation type="submission" date="2015-10" db="EMBL/GenBank/DDBJ databases">
        <title>The world's first case of liver abscess caused by Pannonibacter phragmitetus.</title>
        <authorList>
            <person name="Ming D."/>
            <person name="Wang M."/>
            <person name="Zhou Y."/>
            <person name="Jiang T."/>
            <person name="Hu S."/>
        </authorList>
    </citation>
    <scope>NUCLEOTIDE SEQUENCE [LARGE SCALE GENOMIC DNA]</scope>
    <source>
        <strain evidence="2 3">31801</strain>
    </source>
</reference>
<dbReference type="InterPro" id="IPR029068">
    <property type="entry name" value="Glyas_Bleomycin-R_OHBP_Dase"/>
</dbReference>
<dbReference type="KEGG" id="pphr:APZ00_18595"/>
<proteinExistence type="predicted"/>
<dbReference type="AlphaFoldDB" id="A0A0U3QCH7"/>
<sequence>MFMREGLTVPRCTDKESLLVLYLPDKGLWTASVDRMQASGYQPVPPENPYWAEAGMTFEDPDGHRLVFQNRGWDL</sequence>
<evidence type="ECO:0000259" key="1">
    <source>
        <dbReference type="Pfam" id="PF22659"/>
    </source>
</evidence>
<dbReference type="STRING" id="121719.APZ00_18595"/>
<gene>
    <name evidence="2" type="ORF">APZ00_18595</name>
</gene>
<dbReference type="Proteomes" id="UP000064921">
    <property type="component" value="Chromosome"/>
</dbReference>
<evidence type="ECO:0000313" key="3">
    <source>
        <dbReference type="Proteomes" id="UP000064921"/>
    </source>
</evidence>
<evidence type="ECO:0000313" key="2">
    <source>
        <dbReference type="EMBL" id="ALV30217.1"/>
    </source>
</evidence>
<name>A0A0U3QCH7_9HYPH</name>
<keyword evidence="3" id="KW-1185">Reference proteome</keyword>
<organism evidence="2 3">
    <name type="scientific">Pannonibacter phragmitetus</name>
    <dbReference type="NCBI Taxonomy" id="121719"/>
    <lineage>
        <taxon>Bacteria</taxon>
        <taxon>Pseudomonadati</taxon>
        <taxon>Pseudomonadota</taxon>
        <taxon>Alphaproteobacteria</taxon>
        <taxon>Hyphomicrobiales</taxon>
        <taxon>Stappiaceae</taxon>
        <taxon>Pannonibacter</taxon>
    </lineage>
</organism>
<accession>A0A0U3QCH7</accession>
<protein>
    <submittedName>
        <fullName evidence="2">Glyoxalase</fullName>
    </submittedName>
</protein>
<dbReference type="CDD" id="cd06587">
    <property type="entry name" value="VOC"/>
    <property type="match status" value="1"/>
</dbReference>
<dbReference type="Gene3D" id="3.10.180.10">
    <property type="entry name" value="2,3-Dihydroxybiphenyl 1,2-Dioxygenase, domain 1"/>
    <property type="match status" value="1"/>
</dbReference>
<dbReference type="Pfam" id="PF22659">
    <property type="entry name" value="YycE-like_C"/>
    <property type="match status" value="1"/>
</dbReference>
<dbReference type="SUPFAM" id="SSF54593">
    <property type="entry name" value="Glyoxalase/Bleomycin resistance protein/Dihydroxybiphenyl dioxygenase"/>
    <property type="match status" value="1"/>
</dbReference>
<feature type="domain" description="YycE-like C-terminal" evidence="1">
    <location>
        <begin position="17"/>
        <end position="70"/>
    </location>
</feature>